<dbReference type="GO" id="GO:0009253">
    <property type="term" value="P:peptidoglycan catabolic process"/>
    <property type="evidence" value="ECO:0007669"/>
    <property type="project" value="InterPro"/>
</dbReference>
<dbReference type="InterPro" id="IPR013783">
    <property type="entry name" value="Ig-like_fold"/>
</dbReference>
<dbReference type="CDD" id="cd02696">
    <property type="entry name" value="MurNAc-LAA"/>
    <property type="match status" value="1"/>
</dbReference>
<evidence type="ECO:0000313" key="6">
    <source>
        <dbReference type="Proteomes" id="UP000003781"/>
    </source>
</evidence>
<protein>
    <submittedName>
        <fullName evidence="5">N-acetylmuramoyl-L-alanine amidase</fullName>
    </submittedName>
</protein>
<gene>
    <name evidence="5" type="ORF">CY0110_17527</name>
</gene>
<dbReference type="Gene3D" id="2.60.40.10">
    <property type="entry name" value="Immunoglobulins"/>
    <property type="match status" value="1"/>
</dbReference>
<dbReference type="AlphaFoldDB" id="A3III7"/>
<keyword evidence="2" id="KW-0961">Cell wall biogenesis/degradation</keyword>
<dbReference type="Pfam" id="PF08239">
    <property type="entry name" value="SH3_3"/>
    <property type="match status" value="1"/>
</dbReference>
<dbReference type="GO" id="GO:0071555">
    <property type="term" value="P:cell wall organization"/>
    <property type="evidence" value="ECO:0007669"/>
    <property type="project" value="UniProtKB-KW"/>
</dbReference>
<evidence type="ECO:0000256" key="1">
    <source>
        <dbReference type="ARBA" id="ARBA00022801"/>
    </source>
</evidence>
<evidence type="ECO:0000259" key="3">
    <source>
        <dbReference type="SMART" id="SM00287"/>
    </source>
</evidence>
<dbReference type="InterPro" id="IPR003646">
    <property type="entry name" value="SH3-like_bac-type"/>
</dbReference>
<dbReference type="Proteomes" id="UP000003781">
    <property type="component" value="Unassembled WGS sequence"/>
</dbReference>
<organism evidence="5 6">
    <name type="scientific">Crocosphaera chwakensis CCY0110</name>
    <dbReference type="NCBI Taxonomy" id="391612"/>
    <lineage>
        <taxon>Bacteria</taxon>
        <taxon>Bacillati</taxon>
        <taxon>Cyanobacteriota</taxon>
        <taxon>Cyanophyceae</taxon>
        <taxon>Oscillatoriophycideae</taxon>
        <taxon>Chroococcales</taxon>
        <taxon>Aphanothecaceae</taxon>
        <taxon>Crocosphaera</taxon>
        <taxon>Crocosphaera chwakensis</taxon>
    </lineage>
</organism>
<dbReference type="SMART" id="SM00646">
    <property type="entry name" value="Ami_3"/>
    <property type="match status" value="1"/>
</dbReference>
<dbReference type="SUPFAM" id="SSF53187">
    <property type="entry name" value="Zn-dependent exopeptidases"/>
    <property type="match status" value="1"/>
</dbReference>
<dbReference type="EMBL" id="AAXW01000002">
    <property type="protein sequence ID" value="EAZ93619.1"/>
    <property type="molecule type" value="Genomic_DNA"/>
</dbReference>
<feature type="domain" description="SH3b" evidence="3">
    <location>
        <begin position="211"/>
        <end position="269"/>
    </location>
</feature>
<sequence length="571" mass="63328">MIITSTANAQQALYLAYPPQNHKTTSDKIFLIGTASPQGKITVNGQTIQRSNQGHFAPSFPLKLGVNRFVIRHNNKTINVTVTRNSITPNIPQSGGFADNSLIPKQSISALPNTPVCFSAIASPNAQVSVNIANQTIPLFPQPDLVELPANSAILTDSNEPIINSITQYQGCTKFNTIGNLGTPNFQLKLNNKTIAQRGEGSVNIINPDQLKIVEIVVDAGVTRTGPSTNHSRLTPLPKGTIVSVIGQEGDWLKLDYGAWIKENETRTLPNLSSAKATIRSAKFDKNNEETKITFPLTLPVPVSINQMGNKVTLTLYNTTAETDTIRLEYDPLVKSFYWQQVSPDKIEYYLELNPDQQWGYDLNYEGTNLVFTLRHPPKIESQNSQPLKNIKILLDPGHGGDEWGAKGPNGYPEKSVNLVVSTLLKQELLKRGATVYMTRETDKDVSLQDRVTMINKVKPDIALSVHYNALPDNGDAINTAGIGMFWYHPQAEDLSKFLHDYLVEKANRPSYGVFWNNLALTRPHITPSVLLELGFMINPTEFEWITDAQQQKNLAATLANGITEWFNQKK</sequence>
<dbReference type="InterPro" id="IPR050695">
    <property type="entry name" value="N-acetylmuramoyl_amidase_3"/>
</dbReference>
<dbReference type="eggNOG" id="COG0860">
    <property type="taxonomic scope" value="Bacteria"/>
</dbReference>
<dbReference type="Gene3D" id="2.30.30.40">
    <property type="entry name" value="SH3 Domains"/>
    <property type="match status" value="1"/>
</dbReference>
<proteinExistence type="predicted"/>
<dbReference type="InterPro" id="IPR002508">
    <property type="entry name" value="MurNAc-LAA_cat"/>
</dbReference>
<comment type="caution">
    <text evidence="5">The sequence shown here is derived from an EMBL/GenBank/DDBJ whole genome shotgun (WGS) entry which is preliminary data.</text>
</comment>
<dbReference type="Gene3D" id="3.40.630.40">
    <property type="entry name" value="Zn-dependent exopeptidases"/>
    <property type="match status" value="1"/>
</dbReference>
<evidence type="ECO:0000313" key="5">
    <source>
        <dbReference type="EMBL" id="EAZ93619.1"/>
    </source>
</evidence>
<reference evidence="5 6" key="1">
    <citation type="submission" date="2007-03" db="EMBL/GenBank/DDBJ databases">
        <authorList>
            <person name="Stal L."/>
            <person name="Ferriera S."/>
            <person name="Johnson J."/>
            <person name="Kravitz S."/>
            <person name="Beeson K."/>
            <person name="Sutton G."/>
            <person name="Rogers Y.-H."/>
            <person name="Friedman R."/>
            <person name="Frazier M."/>
            <person name="Venter J.C."/>
        </authorList>
    </citation>
    <scope>NUCLEOTIDE SEQUENCE [LARGE SCALE GENOMIC DNA]</scope>
    <source>
        <strain evidence="5 6">CCY0110</strain>
    </source>
</reference>
<dbReference type="RefSeq" id="WP_008273129.1">
    <property type="nucleotide sequence ID" value="NZ_AAXW01000002.1"/>
</dbReference>
<name>A3III7_9CHRO</name>
<evidence type="ECO:0000256" key="2">
    <source>
        <dbReference type="ARBA" id="ARBA00023316"/>
    </source>
</evidence>
<keyword evidence="1" id="KW-0378">Hydrolase</keyword>
<keyword evidence="6" id="KW-1185">Reference proteome</keyword>
<evidence type="ECO:0000259" key="4">
    <source>
        <dbReference type="SMART" id="SM00646"/>
    </source>
</evidence>
<dbReference type="GO" id="GO:0030288">
    <property type="term" value="C:outer membrane-bounded periplasmic space"/>
    <property type="evidence" value="ECO:0007669"/>
    <property type="project" value="TreeGrafter"/>
</dbReference>
<dbReference type="Pfam" id="PF01520">
    <property type="entry name" value="Amidase_3"/>
    <property type="match status" value="1"/>
</dbReference>
<dbReference type="SMART" id="SM00287">
    <property type="entry name" value="SH3b"/>
    <property type="match status" value="1"/>
</dbReference>
<accession>A3III7</accession>
<dbReference type="PANTHER" id="PTHR30404:SF0">
    <property type="entry name" value="N-ACETYLMURAMOYL-L-ALANINE AMIDASE AMIC"/>
    <property type="match status" value="1"/>
</dbReference>
<dbReference type="PANTHER" id="PTHR30404">
    <property type="entry name" value="N-ACETYLMURAMOYL-L-ALANINE AMIDASE"/>
    <property type="match status" value="1"/>
</dbReference>
<dbReference type="GO" id="GO:0008745">
    <property type="term" value="F:N-acetylmuramoyl-L-alanine amidase activity"/>
    <property type="evidence" value="ECO:0007669"/>
    <property type="project" value="InterPro"/>
</dbReference>
<feature type="domain" description="MurNAc-LAA" evidence="4">
    <location>
        <begin position="452"/>
        <end position="564"/>
    </location>
</feature>